<dbReference type="AlphaFoldDB" id="A0AAU9Y1K4"/>
<name>A0AAU9Y1K4_9CNID</name>
<feature type="chain" id="PRO_5043572227" description="Ig-like domain-containing protein" evidence="3">
    <location>
        <begin position="21"/>
        <end position="264"/>
    </location>
</feature>
<evidence type="ECO:0000256" key="2">
    <source>
        <dbReference type="SAM" id="Phobius"/>
    </source>
</evidence>
<evidence type="ECO:0000313" key="6">
    <source>
        <dbReference type="Proteomes" id="UP001159428"/>
    </source>
</evidence>
<keyword evidence="3" id="KW-0732">Signal</keyword>
<evidence type="ECO:0000256" key="3">
    <source>
        <dbReference type="SAM" id="SignalP"/>
    </source>
</evidence>
<feature type="domain" description="Ig-like" evidence="4">
    <location>
        <begin position="1"/>
        <end position="122"/>
    </location>
</feature>
<feature type="region of interest" description="Disordered" evidence="1">
    <location>
        <begin position="135"/>
        <end position="178"/>
    </location>
</feature>
<dbReference type="InterPro" id="IPR036179">
    <property type="entry name" value="Ig-like_dom_sf"/>
</dbReference>
<keyword evidence="2" id="KW-0812">Transmembrane</keyword>
<proteinExistence type="predicted"/>
<dbReference type="InterPro" id="IPR013783">
    <property type="entry name" value="Ig-like_fold"/>
</dbReference>
<protein>
    <recommendedName>
        <fullName evidence="4">Ig-like domain-containing protein</fullName>
    </recommendedName>
</protein>
<evidence type="ECO:0000259" key="4">
    <source>
        <dbReference type="PROSITE" id="PS50835"/>
    </source>
</evidence>
<evidence type="ECO:0000256" key="1">
    <source>
        <dbReference type="SAM" id="MobiDB-lite"/>
    </source>
</evidence>
<dbReference type="EMBL" id="CALNXJ010000119">
    <property type="protein sequence ID" value="CAH3165552.1"/>
    <property type="molecule type" value="Genomic_DNA"/>
</dbReference>
<feature type="compositionally biased region" description="Low complexity" evidence="1">
    <location>
        <begin position="135"/>
        <end position="177"/>
    </location>
</feature>
<keyword evidence="2" id="KW-1133">Transmembrane helix</keyword>
<feature type="transmembrane region" description="Helical" evidence="2">
    <location>
        <begin position="195"/>
        <end position="215"/>
    </location>
</feature>
<reference evidence="5 6" key="1">
    <citation type="submission" date="2022-05" db="EMBL/GenBank/DDBJ databases">
        <authorList>
            <consortium name="Genoscope - CEA"/>
            <person name="William W."/>
        </authorList>
    </citation>
    <scope>NUCLEOTIDE SEQUENCE [LARGE SCALE GENOMIC DNA]</scope>
</reference>
<dbReference type="Gene3D" id="2.60.40.10">
    <property type="entry name" value="Immunoglobulins"/>
    <property type="match status" value="1"/>
</dbReference>
<keyword evidence="6" id="KW-1185">Reference proteome</keyword>
<dbReference type="InterPro" id="IPR007110">
    <property type="entry name" value="Ig-like_dom"/>
</dbReference>
<accession>A0AAU9Y1K4</accession>
<dbReference type="SUPFAM" id="SSF48726">
    <property type="entry name" value="Immunoglobulin"/>
    <property type="match status" value="1"/>
</dbReference>
<dbReference type="PROSITE" id="PS50835">
    <property type="entry name" value="IG_LIKE"/>
    <property type="match status" value="1"/>
</dbReference>
<dbReference type="Proteomes" id="UP001159428">
    <property type="component" value="Unassembled WGS sequence"/>
</dbReference>
<organism evidence="5 6">
    <name type="scientific">Pocillopora meandrina</name>
    <dbReference type="NCBI Taxonomy" id="46732"/>
    <lineage>
        <taxon>Eukaryota</taxon>
        <taxon>Metazoa</taxon>
        <taxon>Cnidaria</taxon>
        <taxon>Anthozoa</taxon>
        <taxon>Hexacorallia</taxon>
        <taxon>Scleractinia</taxon>
        <taxon>Astrocoeniina</taxon>
        <taxon>Pocilloporidae</taxon>
        <taxon>Pocillopora</taxon>
    </lineage>
</organism>
<feature type="signal peptide" evidence="3">
    <location>
        <begin position="1"/>
        <end position="20"/>
    </location>
</feature>
<comment type="caution">
    <text evidence="5">The sequence shown here is derived from an EMBL/GenBank/DDBJ whole genome shotgun (WGS) entry which is preliminary data.</text>
</comment>
<keyword evidence="2" id="KW-0472">Membrane</keyword>
<evidence type="ECO:0000313" key="5">
    <source>
        <dbReference type="EMBL" id="CAH3165552.1"/>
    </source>
</evidence>
<sequence>MLVLSTFSFFIWSSTRTCQGAEVTVQINQTIVLACSAANNSENVEHIGWYRCRTADCESKWDNSRIARVERMREPFVDNTDFDIYVNGTLVIKRIKAVDDGKIFICKAKRNLTGVETSTTILKIAKGKPVTTTTASVQPVTTTAAPGIPGRSSPLPDTPTSLSSSCPDIQSSSVSPSSRKEDLDFETAFKKVAPLIFSLTALLVIAVTIIIYLVVKIKKNKRHGYSHNHGCRFEGGDDNQHAPEDTIVFKLGDCPNEEDGAEEL</sequence>
<gene>
    <name evidence="5" type="ORF">PMEA_00003560</name>
</gene>